<evidence type="ECO:0000313" key="4">
    <source>
        <dbReference type="EMBL" id="SVA55055.1"/>
    </source>
</evidence>
<keyword evidence="2" id="KW-0233">DNA recombination</keyword>
<evidence type="ECO:0000256" key="3">
    <source>
        <dbReference type="SAM" id="Phobius"/>
    </source>
</evidence>
<gene>
    <name evidence="4" type="ORF">METZ01_LOCUS107909</name>
</gene>
<reference evidence="4" key="1">
    <citation type="submission" date="2018-05" db="EMBL/GenBank/DDBJ databases">
        <authorList>
            <person name="Lanie J.A."/>
            <person name="Ng W.-L."/>
            <person name="Kazmierczak K.M."/>
            <person name="Andrzejewski T.M."/>
            <person name="Davidsen T.M."/>
            <person name="Wayne K.J."/>
            <person name="Tettelin H."/>
            <person name="Glass J.I."/>
            <person name="Rusch D."/>
            <person name="Podicherti R."/>
            <person name="Tsui H.-C.T."/>
            <person name="Winkler M.E."/>
        </authorList>
    </citation>
    <scope>NUCLEOTIDE SEQUENCE</scope>
</reference>
<name>A0A381WRD4_9ZZZZ</name>
<keyword evidence="3" id="KW-0472">Membrane</keyword>
<feature type="non-terminal residue" evidence="4">
    <location>
        <position position="325"/>
    </location>
</feature>
<proteinExistence type="predicted"/>
<keyword evidence="3" id="KW-1133">Transmembrane helix</keyword>
<organism evidence="4">
    <name type="scientific">marine metagenome</name>
    <dbReference type="NCBI Taxonomy" id="408172"/>
    <lineage>
        <taxon>unclassified sequences</taxon>
        <taxon>metagenomes</taxon>
        <taxon>ecological metagenomes</taxon>
    </lineage>
</organism>
<evidence type="ECO:0000256" key="1">
    <source>
        <dbReference type="ARBA" id="ARBA00023054"/>
    </source>
</evidence>
<dbReference type="PANTHER" id="PTHR30563:SF0">
    <property type="entry name" value="DNA RECOMBINATION PROTEIN RMUC"/>
    <property type="match status" value="1"/>
</dbReference>
<feature type="transmembrane region" description="Helical" evidence="3">
    <location>
        <begin position="6"/>
        <end position="24"/>
    </location>
</feature>
<dbReference type="AlphaFoldDB" id="A0A381WRD4"/>
<dbReference type="Pfam" id="PF02646">
    <property type="entry name" value="RmuC"/>
    <property type="match status" value="1"/>
</dbReference>
<keyword evidence="3" id="KW-0812">Transmembrane</keyword>
<accession>A0A381WRD4</accession>
<dbReference type="GO" id="GO:0006310">
    <property type="term" value="P:DNA recombination"/>
    <property type="evidence" value="ECO:0007669"/>
    <property type="project" value="UniProtKB-KW"/>
</dbReference>
<protein>
    <recommendedName>
        <fullName evidence="5">DNA recombination protein RmuC homolog</fullName>
    </recommendedName>
</protein>
<evidence type="ECO:0000256" key="2">
    <source>
        <dbReference type="ARBA" id="ARBA00023172"/>
    </source>
</evidence>
<dbReference type="EMBL" id="UINC01012630">
    <property type="protein sequence ID" value="SVA55055.1"/>
    <property type="molecule type" value="Genomic_DNA"/>
</dbReference>
<dbReference type="InterPro" id="IPR003798">
    <property type="entry name" value="DNA_recombination_RmuC"/>
</dbReference>
<dbReference type="PANTHER" id="PTHR30563">
    <property type="entry name" value="DNA RECOMBINATION PROTEIN RMUC"/>
    <property type="match status" value="1"/>
</dbReference>
<evidence type="ECO:0008006" key="5">
    <source>
        <dbReference type="Google" id="ProtNLM"/>
    </source>
</evidence>
<sequence>MDSLLITLVVVLLILNIVVIFFLVKNKQNKTTNPEQTFKDEFNSFKESFSQSFGHMSKDIAKDMSGALTRVDEKVGVFNKQVETLNKSQDNFSRILAGVKQYGVLAEFSLASLLKDLLPASQYIENIKMKPDETNDTVEFAIKLQDVLVPLDSHWPIEKFKEIDNAYQSKDKEALSEARKDLAAAFRSKAKAVSSKYIAPPKTTDFAIVYAPTEGLFAELSSYRDPKTKELLLEELRTKYKITIAGPNTLSALLQSYHLGFQTLKVQKHATQIYNDLKLISRRFEKHFDGIVDLRKKLEQAMTTTDSFGRDARSIMNTLNSIKDP</sequence>
<keyword evidence="1" id="KW-0175">Coiled coil</keyword>